<evidence type="ECO:0000313" key="4">
    <source>
        <dbReference type="EMBL" id="SZF06358.1"/>
    </source>
</evidence>
<reference evidence="4 5" key="1">
    <citation type="submission" date="2017-11" db="EMBL/GenBank/DDBJ databases">
        <authorList>
            <person name="Kracher B."/>
        </authorList>
    </citation>
    <scope>NUCLEOTIDE SEQUENCE [LARGE SCALE GENOMIC DNA]</scope>
    <source>
        <strain evidence="4 5">RACE1</strain>
    </source>
</reference>
<dbReference type="GO" id="GO:0016787">
    <property type="term" value="F:hydrolase activity"/>
    <property type="evidence" value="ECO:0007669"/>
    <property type="project" value="UniProtKB-KW"/>
</dbReference>
<evidence type="ECO:0000313" key="5">
    <source>
        <dbReference type="Proteomes" id="UP000275772"/>
    </source>
</evidence>
<dbReference type="VEuPathDB" id="FungiDB:BLGHR1_17162"/>
<organism evidence="4 5">
    <name type="scientific">Blumeria hordei</name>
    <name type="common">Barley powdery mildew</name>
    <name type="synonym">Blumeria graminis f. sp. hordei</name>
    <dbReference type="NCBI Taxonomy" id="2867405"/>
    <lineage>
        <taxon>Eukaryota</taxon>
        <taxon>Fungi</taxon>
        <taxon>Dikarya</taxon>
        <taxon>Ascomycota</taxon>
        <taxon>Pezizomycotina</taxon>
        <taxon>Leotiomycetes</taxon>
        <taxon>Erysiphales</taxon>
        <taxon>Erysiphaceae</taxon>
        <taxon>Blumeria</taxon>
    </lineage>
</organism>
<evidence type="ECO:0000256" key="1">
    <source>
        <dbReference type="ARBA" id="ARBA00022722"/>
    </source>
</evidence>
<evidence type="ECO:0000256" key="2">
    <source>
        <dbReference type="ARBA" id="ARBA00022801"/>
    </source>
</evidence>
<keyword evidence="3" id="KW-0732">Signal</keyword>
<keyword evidence="1" id="KW-0540">Nuclease</keyword>
<dbReference type="GO" id="GO:0003723">
    <property type="term" value="F:RNA binding"/>
    <property type="evidence" value="ECO:0007669"/>
    <property type="project" value="InterPro"/>
</dbReference>
<evidence type="ECO:0000256" key="3">
    <source>
        <dbReference type="SAM" id="SignalP"/>
    </source>
</evidence>
<gene>
    <name evidence="4" type="ORF">BLGHR1_17162</name>
</gene>
<dbReference type="Gene3D" id="3.10.450.30">
    <property type="entry name" value="Microbial ribonucleases"/>
    <property type="match status" value="1"/>
</dbReference>
<accession>A0A383V3D2</accession>
<name>A0A383V3D2_BLUHO</name>
<dbReference type="Proteomes" id="UP000275772">
    <property type="component" value="Unassembled WGS sequence"/>
</dbReference>
<dbReference type="EMBL" id="UNSH01000090">
    <property type="protein sequence ID" value="SZF06358.1"/>
    <property type="molecule type" value="Genomic_DNA"/>
</dbReference>
<feature type="chain" id="PRO_5016739980" evidence="3">
    <location>
        <begin position="23"/>
        <end position="123"/>
    </location>
</feature>
<dbReference type="AlphaFoldDB" id="A0A383V3D2"/>
<proteinExistence type="predicted"/>
<feature type="signal peptide" evidence="3">
    <location>
        <begin position="1"/>
        <end position="22"/>
    </location>
</feature>
<protein>
    <submittedName>
        <fullName evidence="4">Uncharacterized protein</fullName>
    </submittedName>
</protein>
<dbReference type="InterPro" id="IPR016191">
    <property type="entry name" value="Ribonuclease/ribotoxin"/>
</dbReference>
<dbReference type="GO" id="GO:0004540">
    <property type="term" value="F:RNA nuclease activity"/>
    <property type="evidence" value="ECO:0007669"/>
    <property type="project" value="InterPro"/>
</dbReference>
<keyword evidence="2" id="KW-0378">Hydrolase</keyword>
<sequence length="123" mass="13377">MKLLHFTEITAILSLFVSLCATQGIDDGCEMFNCRGVKFYSQSITNSATQAHNARLGSINTYPKVYHGTAGGPGPHRIFPMVRDEEVYSGGPLSFYFLIVDAQGQQQGVVQTLAGGHMPCEAY</sequence>
<dbReference type="SUPFAM" id="SSF53933">
    <property type="entry name" value="Microbial ribonucleases"/>
    <property type="match status" value="1"/>
</dbReference>